<comment type="caution">
    <text evidence="3">The sequence shown here is derived from an EMBL/GenBank/DDBJ whole genome shotgun (WGS) entry which is preliminary data.</text>
</comment>
<feature type="region of interest" description="Disordered" evidence="1">
    <location>
        <begin position="113"/>
        <end position="132"/>
    </location>
</feature>
<keyword evidence="2" id="KW-1133">Transmembrane helix</keyword>
<name>A0A5J9UMG3_9POAL</name>
<evidence type="ECO:0000256" key="1">
    <source>
        <dbReference type="SAM" id="MobiDB-lite"/>
    </source>
</evidence>
<evidence type="ECO:0000256" key="2">
    <source>
        <dbReference type="SAM" id="Phobius"/>
    </source>
</evidence>
<feature type="compositionally biased region" description="Acidic residues" evidence="1">
    <location>
        <begin position="222"/>
        <end position="233"/>
    </location>
</feature>
<reference evidence="3 4" key="1">
    <citation type="journal article" date="2019" name="Sci. Rep.">
        <title>A high-quality genome of Eragrostis curvula grass provides insights into Poaceae evolution and supports new strategies to enhance forage quality.</title>
        <authorList>
            <person name="Carballo J."/>
            <person name="Santos B.A.C.M."/>
            <person name="Zappacosta D."/>
            <person name="Garbus I."/>
            <person name="Selva J.P."/>
            <person name="Gallo C.A."/>
            <person name="Diaz A."/>
            <person name="Albertini E."/>
            <person name="Caccamo M."/>
            <person name="Echenique V."/>
        </authorList>
    </citation>
    <scope>NUCLEOTIDE SEQUENCE [LARGE SCALE GENOMIC DNA]</scope>
    <source>
        <strain evidence="4">cv. Victoria</strain>
        <tissue evidence="3">Leaf</tissue>
    </source>
</reference>
<accession>A0A5J9UMG3</accession>
<feature type="compositionally biased region" description="Basic and acidic residues" evidence="1">
    <location>
        <begin position="304"/>
        <end position="313"/>
    </location>
</feature>
<keyword evidence="4" id="KW-1185">Reference proteome</keyword>
<feature type="region of interest" description="Disordered" evidence="1">
    <location>
        <begin position="141"/>
        <end position="185"/>
    </location>
</feature>
<dbReference type="EMBL" id="RWGY01000013">
    <property type="protein sequence ID" value="TVU24528.1"/>
    <property type="molecule type" value="Genomic_DNA"/>
</dbReference>
<dbReference type="Proteomes" id="UP000324897">
    <property type="component" value="Chromosome 2"/>
</dbReference>
<feature type="compositionally biased region" description="Low complexity" evidence="1">
    <location>
        <begin position="234"/>
        <end position="244"/>
    </location>
</feature>
<evidence type="ECO:0000313" key="3">
    <source>
        <dbReference type="EMBL" id="TVU24528.1"/>
    </source>
</evidence>
<feature type="transmembrane region" description="Helical" evidence="2">
    <location>
        <begin position="15"/>
        <end position="38"/>
    </location>
</feature>
<feature type="compositionally biased region" description="Polar residues" evidence="1">
    <location>
        <begin position="355"/>
        <end position="364"/>
    </location>
</feature>
<feature type="region of interest" description="Disordered" evidence="1">
    <location>
        <begin position="214"/>
        <end position="371"/>
    </location>
</feature>
<keyword evidence="2" id="KW-0812">Transmembrane</keyword>
<dbReference type="Gramene" id="TVU24528">
    <property type="protein sequence ID" value="TVU24528"/>
    <property type="gene ID" value="EJB05_26970"/>
</dbReference>
<feature type="compositionally biased region" description="Acidic residues" evidence="1">
    <location>
        <begin position="276"/>
        <end position="285"/>
    </location>
</feature>
<feature type="non-terminal residue" evidence="3">
    <location>
        <position position="1"/>
    </location>
</feature>
<evidence type="ECO:0000313" key="4">
    <source>
        <dbReference type="Proteomes" id="UP000324897"/>
    </source>
</evidence>
<dbReference type="AlphaFoldDB" id="A0A5J9UMG3"/>
<feature type="compositionally biased region" description="Low complexity" evidence="1">
    <location>
        <begin position="253"/>
        <end position="271"/>
    </location>
</feature>
<feature type="compositionally biased region" description="Low complexity" evidence="1">
    <location>
        <begin position="287"/>
        <end position="299"/>
    </location>
</feature>
<gene>
    <name evidence="3" type="ORF">EJB05_26970</name>
</gene>
<keyword evidence="2" id="KW-0472">Membrane</keyword>
<protein>
    <submittedName>
        <fullName evidence="3">Uncharacterized protein</fullName>
    </submittedName>
</protein>
<proteinExistence type="predicted"/>
<sequence length="371" mass="38796">MTCHLPKNAAELVPWWAWLLVGFAGGLLTAAAVGWGCWCRFGRREPPAAGDVEEGRERRRLCFLIRGRASSVEAADVDKAKCCCVLFSRRNQAAAGDDGDAASRCFGIMRRREATGERQQPPRDGEAPASQSWCTRIMGRRTAAAAAAPATGEQRQPPRDDGHANPPSPARAHAANPPPACGRDGVQMASLRITGRDDGDGGRRVVLDDLARGKGKEKEIVEDTWDYTDDTDDSITASSTTRPTPTSPPPPAAYRVTPAAAASSSGSGRARLPTLQEEEDDDEGQIVDVPALPDVPAPAEDGEDHTADPEEKNGGTPPPQPTKEPGSSSATVNVLAGNDAPPPATTSDDDAPAQASESAATSCSGGPGVHD</sequence>
<feature type="compositionally biased region" description="Basic and acidic residues" evidence="1">
    <location>
        <begin position="113"/>
        <end position="126"/>
    </location>
</feature>
<organism evidence="3 4">
    <name type="scientific">Eragrostis curvula</name>
    <name type="common">weeping love grass</name>
    <dbReference type="NCBI Taxonomy" id="38414"/>
    <lineage>
        <taxon>Eukaryota</taxon>
        <taxon>Viridiplantae</taxon>
        <taxon>Streptophyta</taxon>
        <taxon>Embryophyta</taxon>
        <taxon>Tracheophyta</taxon>
        <taxon>Spermatophyta</taxon>
        <taxon>Magnoliopsida</taxon>
        <taxon>Liliopsida</taxon>
        <taxon>Poales</taxon>
        <taxon>Poaceae</taxon>
        <taxon>PACMAD clade</taxon>
        <taxon>Chloridoideae</taxon>
        <taxon>Eragrostideae</taxon>
        <taxon>Eragrostidinae</taxon>
        <taxon>Eragrostis</taxon>
    </lineage>
</organism>